<dbReference type="InterPro" id="IPR003646">
    <property type="entry name" value="SH3-like_bac-type"/>
</dbReference>
<name>A0A1W6MM59_9FLAO</name>
<dbReference type="Gene3D" id="2.70.70.10">
    <property type="entry name" value="Glucose Permease (Domain IIA)"/>
    <property type="match status" value="1"/>
</dbReference>
<dbReference type="EMBL" id="CP019344">
    <property type="protein sequence ID" value="ARN78657.1"/>
    <property type="molecule type" value="Genomic_DNA"/>
</dbReference>
<evidence type="ECO:0000313" key="4">
    <source>
        <dbReference type="Proteomes" id="UP000193431"/>
    </source>
</evidence>
<gene>
    <name evidence="3" type="ORF">BST97_12010</name>
</gene>
<dbReference type="OrthoDB" id="9810477at2"/>
<proteinExistence type="predicted"/>
<dbReference type="InterPro" id="IPR011055">
    <property type="entry name" value="Dup_hybrid_motif"/>
</dbReference>
<dbReference type="AlphaFoldDB" id="A0A1W6MM59"/>
<dbReference type="PANTHER" id="PTHR21666">
    <property type="entry name" value="PEPTIDASE-RELATED"/>
    <property type="match status" value="1"/>
</dbReference>
<dbReference type="RefSeq" id="WP_085767461.1">
    <property type="nucleotide sequence ID" value="NZ_CP019344.1"/>
</dbReference>
<organism evidence="3 4">
    <name type="scientific">Nonlabens spongiae</name>
    <dbReference type="NCBI Taxonomy" id="331648"/>
    <lineage>
        <taxon>Bacteria</taxon>
        <taxon>Pseudomonadati</taxon>
        <taxon>Bacteroidota</taxon>
        <taxon>Flavobacteriia</taxon>
        <taxon>Flavobacteriales</taxon>
        <taxon>Flavobacteriaceae</taxon>
        <taxon>Nonlabens</taxon>
    </lineage>
</organism>
<evidence type="ECO:0000259" key="2">
    <source>
        <dbReference type="PROSITE" id="PS51781"/>
    </source>
</evidence>
<dbReference type="SUPFAM" id="SSF51261">
    <property type="entry name" value="Duplicated hybrid motif"/>
    <property type="match status" value="1"/>
</dbReference>
<keyword evidence="1" id="KW-0472">Membrane</keyword>
<evidence type="ECO:0000256" key="1">
    <source>
        <dbReference type="SAM" id="Phobius"/>
    </source>
</evidence>
<dbReference type="Pfam" id="PF01551">
    <property type="entry name" value="Peptidase_M23"/>
    <property type="match status" value="1"/>
</dbReference>
<protein>
    <recommendedName>
        <fullName evidence="2">SH3b domain-containing protein</fullName>
    </recommendedName>
</protein>
<keyword evidence="1" id="KW-0812">Transmembrane</keyword>
<accession>A0A1W6MM59</accession>
<keyword evidence="4" id="KW-1185">Reference proteome</keyword>
<dbReference type="InterPro" id="IPR050570">
    <property type="entry name" value="Cell_wall_metabolism_enzyme"/>
</dbReference>
<feature type="transmembrane region" description="Helical" evidence="1">
    <location>
        <begin position="7"/>
        <end position="24"/>
    </location>
</feature>
<feature type="domain" description="SH3b" evidence="2">
    <location>
        <begin position="314"/>
        <end position="374"/>
    </location>
</feature>
<sequence length="374" mass="42202">MRKGKLFFFIFVLAVAATGIYLFYNHPSYFDFILKPTAREILYRDLTEQEQILLEDQKTAALKEVTSIGDGMAERVSNYGNGNFFAGYRVELKIGENLKISIQRDSTEFKPEEVDRLLVEIYHNENLEIQKKPWSSQVYYDSEGDETITVVIQYADSSHFESDIIFQKQAEYTFPLAEKDNDAIQSFWGASRGGGSRSHEGIDIFAPRDHPIVAVTDGRISSVRDRGLGGKQIWQTDSKNGQSIYYAHLNGWNVEQGDRVRRGDTIGYVGNTGNARTTPPHLHFGIYKSGGAIDPLSFVYQYGVPEPGNDELVQEFARANGNAANLRTGPSTQFDIIQDVKTEEVKILGRNSDWYHVRTLDGKAGFIHKSVLVF</sequence>
<dbReference type="CDD" id="cd12797">
    <property type="entry name" value="M23_peptidase"/>
    <property type="match status" value="1"/>
</dbReference>
<dbReference type="Proteomes" id="UP000193431">
    <property type="component" value="Chromosome"/>
</dbReference>
<dbReference type="STRING" id="331648.BST97_12010"/>
<dbReference type="GO" id="GO:0004222">
    <property type="term" value="F:metalloendopeptidase activity"/>
    <property type="evidence" value="ECO:0007669"/>
    <property type="project" value="TreeGrafter"/>
</dbReference>
<evidence type="ECO:0000313" key="3">
    <source>
        <dbReference type="EMBL" id="ARN78657.1"/>
    </source>
</evidence>
<dbReference type="PROSITE" id="PS51781">
    <property type="entry name" value="SH3B"/>
    <property type="match status" value="1"/>
</dbReference>
<keyword evidence="1" id="KW-1133">Transmembrane helix</keyword>
<dbReference type="Gene3D" id="2.30.30.40">
    <property type="entry name" value="SH3 Domains"/>
    <property type="match status" value="1"/>
</dbReference>
<dbReference type="Pfam" id="PF08239">
    <property type="entry name" value="SH3_3"/>
    <property type="match status" value="1"/>
</dbReference>
<reference evidence="3 4" key="1">
    <citation type="submission" date="2016-11" db="EMBL/GenBank/DDBJ databases">
        <title>Trade-off between light-utilization and light-protection in marine flavobacteria.</title>
        <authorList>
            <person name="Kumagai Y."/>
        </authorList>
    </citation>
    <scope>NUCLEOTIDE SEQUENCE [LARGE SCALE GENOMIC DNA]</scope>
    <source>
        <strain evidence="3 4">JCM 13191</strain>
    </source>
</reference>
<dbReference type="InterPro" id="IPR016047">
    <property type="entry name" value="M23ase_b-sheet_dom"/>
</dbReference>
<dbReference type="PANTHER" id="PTHR21666:SF268">
    <property type="entry name" value="PEPTIDASE M23 DOMAIN-CONTAINING PROTEIN"/>
    <property type="match status" value="1"/>
</dbReference>